<evidence type="ECO:0000313" key="4">
    <source>
        <dbReference type="Proteomes" id="UP000262939"/>
    </source>
</evidence>
<dbReference type="Proteomes" id="UP000262939">
    <property type="component" value="Unassembled WGS sequence"/>
</dbReference>
<organism evidence="3 4">
    <name type="scientific">Peribacillus glennii</name>
    <dbReference type="NCBI Taxonomy" id="2303991"/>
    <lineage>
        <taxon>Bacteria</taxon>
        <taxon>Bacillati</taxon>
        <taxon>Bacillota</taxon>
        <taxon>Bacilli</taxon>
        <taxon>Bacillales</taxon>
        <taxon>Bacillaceae</taxon>
        <taxon>Peribacillus</taxon>
    </lineage>
</organism>
<feature type="compositionally biased region" description="Basic and acidic residues" evidence="1">
    <location>
        <begin position="15"/>
        <end position="25"/>
    </location>
</feature>
<dbReference type="EMBL" id="QVTD01000010">
    <property type="protein sequence ID" value="RFU62423.1"/>
    <property type="molecule type" value="Genomic_DNA"/>
</dbReference>
<feature type="region of interest" description="Disordered" evidence="1">
    <location>
        <begin position="1"/>
        <end position="25"/>
    </location>
</feature>
<name>A0A372LBX3_9BACI</name>
<dbReference type="AlphaFoldDB" id="A0A372LBX3"/>
<dbReference type="Pfam" id="PF12674">
    <property type="entry name" value="Zn_ribbon_2"/>
    <property type="match status" value="1"/>
</dbReference>
<sequence>MKKYKSCQSCGMPLAKDEKGGGTEKDGQISLKYCSHCYVNGEFVLPELTVSEMKMRVEHKIREIGIPGFLARFFTRNIHKLERWNKA</sequence>
<evidence type="ECO:0000313" key="3">
    <source>
        <dbReference type="EMBL" id="RFU62423.1"/>
    </source>
</evidence>
<dbReference type="InterPro" id="IPR025868">
    <property type="entry name" value="Zn_ribbon_dom_put"/>
</dbReference>
<gene>
    <name evidence="3" type="ORF">D0466_14710</name>
</gene>
<comment type="caution">
    <text evidence="3">The sequence shown here is derived from an EMBL/GenBank/DDBJ whole genome shotgun (WGS) entry which is preliminary data.</text>
</comment>
<evidence type="ECO:0000259" key="2">
    <source>
        <dbReference type="Pfam" id="PF12674"/>
    </source>
</evidence>
<reference evidence="3 4" key="1">
    <citation type="submission" date="2018-08" db="EMBL/GenBank/DDBJ databases">
        <title>Bacillus chawlae sp. nov., Bacillus glennii sp. nov., and Bacillus saganii sp. nov. Isolated from the Vehicle Assembly Building at Kennedy Space Center where the Viking Spacecraft were Assembled.</title>
        <authorList>
            <person name="Seuylemezian A."/>
            <person name="Vaishampayan P."/>
        </authorList>
    </citation>
    <scope>NUCLEOTIDE SEQUENCE [LARGE SCALE GENOMIC DNA]</scope>
    <source>
        <strain evidence="3 4">V44-8</strain>
    </source>
</reference>
<feature type="domain" description="Putative zinc ribbon" evidence="2">
    <location>
        <begin position="7"/>
        <end position="85"/>
    </location>
</feature>
<evidence type="ECO:0000256" key="1">
    <source>
        <dbReference type="SAM" id="MobiDB-lite"/>
    </source>
</evidence>
<dbReference type="RefSeq" id="WP_117323319.1">
    <property type="nucleotide sequence ID" value="NZ_QVTD01000010.1"/>
</dbReference>
<dbReference type="OrthoDB" id="9801008at2"/>
<protein>
    <recommendedName>
        <fullName evidence="2">Putative zinc ribbon domain-containing protein</fullName>
    </recommendedName>
</protein>
<keyword evidence="4" id="KW-1185">Reference proteome</keyword>
<proteinExistence type="predicted"/>
<accession>A0A372LBX3</accession>